<dbReference type="AlphaFoldDB" id="A0A699XHR6"/>
<dbReference type="EMBL" id="BKCJ011829266">
    <property type="protein sequence ID" value="GFD56431.1"/>
    <property type="molecule type" value="Genomic_DNA"/>
</dbReference>
<feature type="non-terminal residue" evidence="1">
    <location>
        <position position="1"/>
    </location>
</feature>
<comment type="caution">
    <text evidence="1">The sequence shown here is derived from an EMBL/GenBank/DDBJ whole genome shotgun (WGS) entry which is preliminary data.</text>
</comment>
<organism evidence="1">
    <name type="scientific">Tanacetum cinerariifolium</name>
    <name type="common">Dalmatian daisy</name>
    <name type="synonym">Chrysanthemum cinerariifolium</name>
    <dbReference type="NCBI Taxonomy" id="118510"/>
    <lineage>
        <taxon>Eukaryota</taxon>
        <taxon>Viridiplantae</taxon>
        <taxon>Streptophyta</taxon>
        <taxon>Embryophyta</taxon>
        <taxon>Tracheophyta</taxon>
        <taxon>Spermatophyta</taxon>
        <taxon>Magnoliopsida</taxon>
        <taxon>eudicotyledons</taxon>
        <taxon>Gunneridae</taxon>
        <taxon>Pentapetalae</taxon>
        <taxon>asterids</taxon>
        <taxon>campanulids</taxon>
        <taxon>Asterales</taxon>
        <taxon>Asteraceae</taxon>
        <taxon>Asteroideae</taxon>
        <taxon>Anthemideae</taxon>
        <taxon>Anthemidinae</taxon>
        <taxon>Tanacetum</taxon>
    </lineage>
</organism>
<protein>
    <submittedName>
        <fullName evidence="1">Uncharacterized protein</fullName>
    </submittedName>
</protein>
<sequence>CPLGTCCPPGPKAAERSQLVSNLVVKRLAAEPVEPASGQMCSLTWSARLNKVQWLLQNFR</sequence>
<reference evidence="1" key="1">
    <citation type="journal article" date="2019" name="Sci. Rep.">
        <title>Draft genome of Tanacetum cinerariifolium, the natural source of mosquito coil.</title>
        <authorList>
            <person name="Yamashiro T."/>
            <person name="Shiraishi A."/>
            <person name="Satake H."/>
            <person name="Nakayama K."/>
        </authorList>
    </citation>
    <scope>NUCLEOTIDE SEQUENCE</scope>
</reference>
<accession>A0A699XHR6</accession>
<evidence type="ECO:0000313" key="1">
    <source>
        <dbReference type="EMBL" id="GFD56431.1"/>
    </source>
</evidence>
<gene>
    <name evidence="1" type="ORF">Tci_928400</name>
</gene>
<proteinExistence type="predicted"/>
<name>A0A699XHR6_TANCI</name>